<accession>A0A0M5ME22</accession>
<dbReference type="EMBL" id="CP012541">
    <property type="protein sequence ID" value="ALF46813.1"/>
    <property type="molecule type" value="Genomic_DNA"/>
</dbReference>
<dbReference type="AlphaFoldDB" id="A0A0M5ME22"/>
<dbReference type="KEGG" id="ccoc:CCON33237_0087"/>
<dbReference type="Pfam" id="PF05947">
    <property type="entry name" value="T6SS_TssF"/>
    <property type="match status" value="1"/>
</dbReference>
<evidence type="ECO:0000313" key="1">
    <source>
        <dbReference type="EMBL" id="ALF46813.1"/>
    </source>
</evidence>
<sequence>MDYNENNLAYFQKEMAYLDETRALFIKNFPKVAPFLDTKSKDPDVESIIENMAILTSRIRQELDENIPLIAESLVNILMPSYTNPFPSVCMQEFALRDDFSGVKEFIPKGSIVESKQINGITCKFQTIFDINLLPLKITKAFMSNNKSDYLLNLNISVTKDELSTKELDIDFLNLYLGDNVYFSSTLLMWLKNYLKFITISFEDSDQEIKLSPDKLSLDEFDERLIKSDEFGFEAFELLKELSFFPSKLNFVRLNSLSFLKNFSTKSFNIKFIFSKDMPSGYVPRLEYFSLFVTPAINLFAMSAEPILNNNRRSEYRIFLDRSNIDAYKIVSINKVVAHSSNNEKRILKNYKSFERFEFLNDERAKDYYFVSNKTDIKLNSYKEISFFKSDSKDQTISIDALCCNGDLPCKLRLGEIDRVLSHQGVTTKNLTIPTSVKRVKIDGNLLWKLVSILSFSYQSILEKGSFLALLNTFSVPDDEFFKKIANSLYDIKTKQIYRVDQGFAKRGLLCIFYIDESEFESIGNVYALGINLAKFLSKFASINSFCELKIKCIKSKILLNYDFLGGTKKLI</sequence>
<dbReference type="PATRIC" id="fig|199.248.peg.103"/>
<name>A0A0M5ME22_9BACT</name>
<reference evidence="2" key="1">
    <citation type="submission" date="2015-08" db="EMBL/GenBank/DDBJ databases">
        <title>Comparative genomics of the Campylobacter concisus group.</title>
        <authorList>
            <person name="Miller W.G."/>
            <person name="Yee E."/>
            <person name="Chapman M.H."/>
            <person name="Huynh S."/>
            <person name="Bono J.L."/>
            <person name="On S.L.W."/>
            <person name="St Leger J."/>
            <person name="Foster G."/>
            <person name="Parker C.T."/>
        </authorList>
    </citation>
    <scope>NUCLEOTIDE SEQUENCE [LARGE SCALE GENOMIC DNA]</scope>
    <source>
        <strain evidence="2">ATCC 33237</strain>
    </source>
</reference>
<dbReference type="PANTHER" id="PTHR35370">
    <property type="entry name" value="CYTOPLASMIC PROTEIN-RELATED-RELATED"/>
    <property type="match status" value="1"/>
</dbReference>
<gene>
    <name evidence="1" type="primary">tssF</name>
    <name evidence="1" type="ORF">CCON33237_0087</name>
</gene>
<dbReference type="PANTHER" id="PTHR35370:SF1">
    <property type="entry name" value="TYPE VI SECRETION SYSTEM COMPONENT TSSF1"/>
    <property type="match status" value="1"/>
</dbReference>
<proteinExistence type="predicted"/>
<protein>
    <submittedName>
        <fullName evidence="1">Type VI secretion system protein</fullName>
    </submittedName>
</protein>
<organism evidence="1 2">
    <name type="scientific">Campylobacter concisus</name>
    <dbReference type="NCBI Taxonomy" id="199"/>
    <lineage>
        <taxon>Bacteria</taxon>
        <taxon>Pseudomonadati</taxon>
        <taxon>Campylobacterota</taxon>
        <taxon>Epsilonproteobacteria</taxon>
        <taxon>Campylobacterales</taxon>
        <taxon>Campylobacteraceae</taxon>
        <taxon>Campylobacter</taxon>
    </lineage>
</organism>
<dbReference type="InterPro" id="IPR010272">
    <property type="entry name" value="T6SS_TssF"/>
</dbReference>
<dbReference type="NCBIfam" id="TIGR03359">
    <property type="entry name" value="VI_chp_6"/>
    <property type="match status" value="1"/>
</dbReference>
<dbReference type="GeneID" id="28661753"/>
<dbReference type="Proteomes" id="UP000066049">
    <property type="component" value="Chromosome"/>
</dbReference>
<evidence type="ECO:0000313" key="2">
    <source>
        <dbReference type="Proteomes" id="UP000066049"/>
    </source>
</evidence>
<dbReference type="RefSeq" id="WP_054195921.1">
    <property type="nucleotide sequence ID" value="NZ_CABPUF010000001.1"/>
</dbReference>